<dbReference type="Proteomes" id="UP000050827">
    <property type="component" value="Unassembled WGS sequence"/>
</dbReference>
<keyword evidence="2" id="KW-1185">Reference proteome</keyword>
<reference evidence="1 2" key="1">
    <citation type="submission" date="2015-04" db="EMBL/GenBank/DDBJ databases">
        <title>Complete genome of flavobacterium.</title>
        <authorList>
            <person name="Kwon Y.M."/>
            <person name="Kim S.-J."/>
        </authorList>
    </citation>
    <scope>NUCLEOTIDE SEQUENCE [LARGE SCALE GENOMIC DNA]</scope>
    <source>
        <strain evidence="1 2">DK169</strain>
    </source>
</reference>
<dbReference type="Gene3D" id="3.40.50.2000">
    <property type="entry name" value="Glycogen Phosphorylase B"/>
    <property type="match status" value="1"/>
</dbReference>
<name>A0A0Q0XDC3_9FLAO</name>
<accession>A0A0Q0XDC3</accession>
<gene>
    <name evidence="1" type="ORF">AAY42_03915</name>
</gene>
<dbReference type="RefSeq" id="WP_055392690.1">
    <property type="nucleotide sequence ID" value="NZ_LCTZ01000002.1"/>
</dbReference>
<protein>
    <submittedName>
        <fullName evidence="1">Glycosyltransferase</fullName>
    </submittedName>
</protein>
<sequence length="413" mass="47663">MKKALFIGYVWPEPNTTAAGHRMLQLLNAFKKFGYQVVFSSTAVKSQYSYNLDSIDVEFMTIKLNHSSFDVFVQELNPDIVVFDRYMMEEQFGWRVAEFAPQALRVLNTEDLHSLRKVREECYKQGEEFTLKKWKNHSMTLREMTSIYRSDLSLLISTYEMEILQSELGISKHMLLHLPFMLDEISNKEVNTWPNFEERKDFLCAGNGKHTPNVDSIITLKRHIWPLIKNRLPEANLNIYGAYLPQQILEMNNPKEGFHVMGWAEDLASKLKSTRVVLAPLQFGAGIKGKLIDAMKNGTPSVTTSTGTEGMHGNSSWGGIICDDWEVFAKASVQLYENKEKWGQAQFSGIAIINKYYSKAIRIKKLEEKLKHIQSNLTEYREQNFIGRLLQQQTMASTKYMAKWIEEKNRGQA</sequence>
<dbReference type="PATRIC" id="fig|1547436.3.peg.820"/>
<keyword evidence="1" id="KW-0808">Transferase</keyword>
<comment type="caution">
    <text evidence="1">The sequence shown here is derived from an EMBL/GenBank/DDBJ whole genome shotgun (WGS) entry which is preliminary data.</text>
</comment>
<dbReference type="AlphaFoldDB" id="A0A0Q0XDC3"/>
<dbReference type="STRING" id="346185.AAY42_03915"/>
<dbReference type="SUPFAM" id="SSF53756">
    <property type="entry name" value="UDP-Glycosyltransferase/glycogen phosphorylase"/>
    <property type="match status" value="1"/>
</dbReference>
<dbReference type="Pfam" id="PF13692">
    <property type="entry name" value="Glyco_trans_1_4"/>
    <property type="match status" value="1"/>
</dbReference>
<evidence type="ECO:0000313" key="1">
    <source>
        <dbReference type="EMBL" id="KQC29135.1"/>
    </source>
</evidence>
<organism evidence="1 2">
    <name type="scientific">Flagellimonas eckloniae</name>
    <dbReference type="NCBI Taxonomy" id="346185"/>
    <lineage>
        <taxon>Bacteria</taxon>
        <taxon>Pseudomonadati</taxon>
        <taxon>Bacteroidota</taxon>
        <taxon>Flavobacteriia</taxon>
        <taxon>Flavobacteriales</taxon>
        <taxon>Flavobacteriaceae</taxon>
        <taxon>Flagellimonas</taxon>
    </lineage>
</organism>
<evidence type="ECO:0000313" key="2">
    <source>
        <dbReference type="Proteomes" id="UP000050827"/>
    </source>
</evidence>
<dbReference type="OrthoDB" id="9807209at2"/>
<proteinExistence type="predicted"/>
<dbReference type="EMBL" id="LCTZ01000002">
    <property type="protein sequence ID" value="KQC29135.1"/>
    <property type="molecule type" value="Genomic_DNA"/>
</dbReference>
<dbReference type="GO" id="GO:0016740">
    <property type="term" value="F:transferase activity"/>
    <property type="evidence" value="ECO:0007669"/>
    <property type="project" value="UniProtKB-KW"/>
</dbReference>